<evidence type="ECO:0000256" key="1">
    <source>
        <dbReference type="SAM" id="MobiDB-lite"/>
    </source>
</evidence>
<feature type="region of interest" description="Disordered" evidence="1">
    <location>
        <begin position="147"/>
        <end position="176"/>
    </location>
</feature>
<keyword evidence="3" id="KW-1185">Reference proteome</keyword>
<feature type="compositionally biased region" description="Acidic residues" evidence="1">
    <location>
        <begin position="158"/>
        <end position="176"/>
    </location>
</feature>
<gene>
    <name evidence="2" type="ORF">K469DRAFT_702247</name>
</gene>
<protein>
    <submittedName>
        <fullName evidence="2">Uncharacterized protein</fullName>
    </submittedName>
</protein>
<evidence type="ECO:0000313" key="3">
    <source>
        <dbReference type="Proteomes" id="UP000800200"/>
    </source>
</evidence>
<organism evidence="2 3">
    <name type="scientific">Zopfia rhizophila CBS 207.26</name>
    <dbReference type="NCBI Taxonomy" id="1314779"/>
    <lineage>
        <taxon>Eukaryota</taxon>
        <taxon>Fungi</taxon>
        <taxon>Dikarya</taxon>
        <taxon>Ascomycota</taxon>
        <taxon>Pezizomycotina</taxon>
        <taxon>Dothideomycetes</taxon>
        <taxon>Dothideomycetes incertae sedis</taxon>
        <taxon>Zopfiaceae</taxon>
        <taxon>Zopfia</taxon>
    </lineage>
</organism>
<proteinExistence type="predicted"/>
<dbReference type="Proteomes" id="UP000800200">
    <property type="component" value="Unassembled WGS sequence"/>
</dbReference>
<evidence type="ECO:0000313" key="2">
    <source>
        <dbReference type="EMBL" id="KAF2175437.1"/>
    </source>
</evidence>
<accession>A0A6A6D7R7</accession>
<name>A0A6A6D7R7_9PEZI</name>
<dbReference type="OrthoDB" id="4156714at2759"/>
<dbReference type="EMBL" id="ML994733">
    <property type="protein sequence ID" value="KAF2175437.1"/>
    <property type="molecule type" value="Genomic_DNA"/>
</dbReference>
<reference evidence="2" key="1">
    <citation type="journal article" date="2020" name="Stud. Mycol.">
        <title>101 Dothideomycetes genomes: a test case for predicting lifestyles and emergence of pathogens.</title>
        <authorList>
            <person name="Haridas S."/>
            <person name="Albert R."/>
            <person name="Binder M."/>
            <person name="Bloem J."/>
            <person name="Labutti K."/>
            <person name="Salamov A."/>
            <person name="Andreopoulos B."/>
            <person name="Baker S."/>
            <person name="Barry K."/>
            <person name="Bills G."/>
            <person name="Bluhm B."/>
            <person name="Cannon C."/>
            <person name="Castanera R."/>
            <person name="Culley D."/>
            <person name="Daum C."/>
            <person name="Ezra D."/>
            <person name="Gonzalez J."/>
            <person name="Henrissat B."/>
            <person name="Kuo A."/>
            <person name="Liang C."/>
            <person name="Lipzen A."/>
            <person name="Lutzoni F."/>
            <person name="Magnuson J."/>
            <person name="Mondo S."/>
            <person name="Nolan M."/>
            <person name="Ohm R."/>
            <person name="Pangilinan J."/>
            <person name="Park H.-J."/>
            <person name="Ramirez L."/>
            <person name="Alfaro M."/>
            <person name="Sun H."/>
            <person name="Tritt A."/>
            <person name="Yoshinaga Y."/>
            <person name="Zwiers L.-H."/>
            <person name="Turgeon B."/>
            <person name="Goodwin S."/>
            <person name="Spatafora J."/>
            <person name="Crous P."/>
            <person name="Grigoriev I."/>
        </authorList>
    </citation>
    <scope>NUCLEOTIDE SEQUENCE</scope>
    <source>
        <strain evidence="2">CBS 207.26</strain>
    </source>
</reference>
<dbReference type="AlphaFoldDB" id="A0A6A6D7R7"/>
<sequence>MKDKDRKQPRETQEIEQFQFPACDDLAKNFVEGPARVFLHPSLNDTDEQINNLADLIRQAAWVSFMLWRQRAQLNFAFYEDLKNTEYALDLEGVNTYREQEFPETLMREGAKMDMIVQPRIVASWIEDEEPQKKVWGQPLVLWTTSDGGEDKALNNMEDSDSDDNDSDDFEYPDSD</sequence>